<keyword evidence="7 11" id="KW-0862">Zinc</keyword>
<evidence type="ECO:0000256" key="2">
    <source>
        <dbReference type="ARBA" id="ARBA00004940"/>
    </source>
</evidence>
<dbReference type="HAMAP" id="MF_01024">
    <property type="entry name" value="HisD"/>
    <property type="match status" value="1"/>
</dbReference>
<feature type="binding site" evidence="11 14">
    <location>
        <position position="189"/>
    </location>
    <ligand>
        <name>NAD(+)</name>
        <dbReference type="ChEBI" id="CHEBI:57540"/>
    </ligand>
</feature>
<dbReference type="PIRSF" id="PIRSF000099">
    <property type="entry name" value="Histidinol_dh"/>
    <property type="match status" value="1"/>
</dbReference>
<feature type="binding site" evidence="11 16">
    <location>
        <position position="358"/>
    </location>
    <ligand>
        <name>Zn(2+)</name>
        <dbReference type="ChEBI" id="CHEBI:29105"/>
    </ligand>
</feature>
<dbReference type="OrthoDB" id="36308at2157"/>
<feature type="binding site" evidence="11 15">
    <location>
        <position position="235"/>
    </location>
    <ligand>
        <name>substrate</name>
    </ligand>
</feature>
<reference evidence="18 19" key="1">
    <citation type="submission" date="2016-10" db="EMBL/GenBank/DDBJ databases">
        <authorList>
            <person name="Varghese N."/>
            <person name="Submissions S."/>
        </authorList>
    </citation>
    <scope>NUCLEOTIDE SEQUENCE [LARGE SCALE GENOMIC DNA]</scope>
    <source>
        <strain evidence="18 19">PL 12/M</strain>
    </source>
</reference>
<feature type="binding site" evidence="11 14">
    <location>
        <position position="127"/>
    </location>
    <ligand>
        <name>NAD(+)</name>
        <dbReference type="ChEBI" id="CHEBI:57540"/>
    </ligand>
</feature>
<evidence type="ECO:0000256" key="14">
    <source>
        <dbReference type="PIRSR" id="PIRSR000099-2"/>
    </source>
</evidence>
<accession>A0A7Z7FCM3</accession>
<dbReference type="Gene3D" id="1.20.5.1300">
    <property type="match status" value="1"/>
</dbReference>
<dbReference type="InterPro" id="IPR016161">
    <property type="entry name" value="Ald_DH/histidinol_DH"/>
</dbReference>
<evidence type="ECO:0000256" key="8">
    <source>
        <dbReference type="ARBA" id="ARBA00023002"/>
    </source>
</evidence>
<dbReference type="GO" id="GO:0008270">
    <property type="term" value="F:zinc ion binding"/>
    <property type="evidence" value="ECO:0007669"/>
    <property type="project" value="UniProtKB-UniRule"/>
</dbReference>
<dbReference type="AlphaFoldDB" id="A0A7Z7FCM3"/>
<feature type="binding site" evidence="11 15">
    <location>
        <position position="257"/>
    </location>
    <ligand>
        <name>substrate</name>
    </ligand>
</feature>
<dbReference type="UniPathway" id="UPA00031">
    <property type="reaction ID" value="UER00014"/>
</dbReference>
<evidence type="ECO:0000256" key="9">
    <source>
        <dbReference type="ARBA" id="ARBA00023102"/>
    </source>
</evidence>
<feature type="binding site" evidence="11 15">
    <location>
        <position position="417"/>
    </location>
    <ligand>
        <name>substrate</name>
    </ligand>
</feature>
<evidence type="ECO:0000256" key="4">
    <source>
        <dbReference type="ARBA" id="ARBA00012965"/>
    </source>
</evidence>
<dbReference type="SUPFAM" id="SSF53720">
    <property type="entry name" value="ALDH-like"/>
    <property type="match status" value="1"/>
</dbReference>
<evidence type="ECO:0000313" key="18">
    <source>
        <dbReference type="EMBL" id="SDF83780.1"/>
    </source>
</evidence>
<dbReference type="InterPro" id="IPR012131">
    <property type="entry name" value="Hstdl_DH"/>
</dbReference>
<keyword evidence="8 11" id="KW-0560">Oxidoreductase</keyword>
<dbReference type="GO" id="GO:0004399">
    <property type="term" value="F:histidinol dehydrogenase activity"/>
    <property type="evidence" value="ECO:0007669"/>
    <property type="project" value="UniProtKB-UniRule"/>
</dbReference>
<dbReference type="CDD" id="cd06572">
    <property type="entry name" value="Histidinol_dh"/>
    <property type="match status" value="1"/>
</dbReference>
<dbReference type="GO" id="GO:0000105">
    <property type="term" value="P:L-histidine biosynthetic process"/>
    <property type="evidence" value="ECO:0007669"/>
    <property type="project" value="UniProtKB-UniRule"/>
</dbReference>
<feature type="binding site" evidence="11 16">
    <location>
        <position position="257"/>
    </location>
    <ligand>
        <name>Zn(2+)</name>
        <dbReference type="ChEBI" id="CHEBI:29105"/>
    </ligand>
</feature>
<dbReference type="NCBIfam" id="TIGR00069">
    <property type="entry name" value="hisD"/>
    <property type="match status" value="1"/>
</dbReference>
<evidence type="ECO:0000256" key="1">
    <source>
        <dbReference type="ARBA" id="ARBA00003850"/>
    </source>
</evidence>
<dbReference type="Gene3D" id="3.40.50.1980">
    <property type="entry name" value="Nitrogenase molybdenum iron protein domain"/>
    <property type="match status" value="2"/>
</dbReference>
<evidence type="ECO:0000256" key="7">
    <source>
        <dbReference type="ARBA" id="ARBA00022833"/>
    </source>
</evidence>
<evidence type="ECO:0000256" key="3">
    <source>
        <dbReference type="ARBA" id="ARBA00010178"/>
    </source>
</evidence>
<feature type="binding site" evidence="11 15">
    <location>
        <position position="412"/>
    </location>
    <ligand>
        <name>substrate</name>
    </ligand>
</feature>
<dbReference type="FunFam" id="3.40.50.1980:FF:000026">
    <property type="entry name" value="Histidinol dehydrogenase"/>
    <property type="match status" value="1"/>
</dbReference>
<dbReference type="PANTHER" id="PTHR21256">
    <property type="entry name" value="HISTIDINOL DEHYDROGENASE HDH"/>
    <property type="match status" value="1"/>
</dbReference>
<comment type="catalytic activity">
    <reaction evidence="10 11 12">
        <text>L-histidinol + 2 NAD(+) + H2O = L-histidine + 2 NADH + 3 H(+)</text>
        <dbReference type="Rhea" id="RHEA:20641"/>
        <dbReference type="ChEBI" id="CHEBI:15377"/>
        <dbReference type="ChEBI" id="CHEBI:15378"/>
        <dbReference type="ChEBI" id="CHEBI:57540"/>
        <dbReference type="ChEBI" id="CHEBI:57595"/>
        <dbReference type="ChEBI" id="CHEBI:57699"/>
        <dbReference type="ChEBI" id="CHEBI:57945"/>
        <dbReference type="EC" id="1.1.1.23"/>
    </reaction>
</comment>
<dbReference type="EMBL" id="FNCA01000004">
    <property type="protein sequence ID" value="SDF83780.1"/>
    <property type="molecule type" value="Genomic_DNA"/>
</dbReference>
<comment type="similarity">
    <text evidence="3 11 12 17">Belongs to the histidinol dehydrogenase family.</text>
</comment>
<comment type="caution">
    <text evidence="18">The sequence shown here is derived from an EMBL/GenBank/DDBJ whole genome shotgun (WGS) entry which is preliminary data.</text>
</comment>
<comment type="function">
    <text evidence="1 11 12">Catalyzes the sequential NAD-dependent oxidations of L-histidinol to L-histidinaldehyde and then to L-histidine.</text>
</comment>
<evidence type="ECO:0000256" key="5">
    <source>
        <dbReference type="ARBA" id="ARBA00016531"/>
    </source>
</evidence>
<keyword evidence="11 12" id="KW-0028">Amino-acid biosynthesis</keyword>
<sequence length="426" mass="45611">MLYKKLSELTDEEKNKLIGRGGGDLANVEDTVAAILEDVKHNGDAALREYTKKFDGADIEAIEVTKEEIDEAAASIDLELMKHLEFAAGNIRRFHEAQMPQKTWFIEVSPGIELGQKFTALESVGAYVPGGRASYPSTALMTIVPAKVAGVKNVVMCTPSGKDGKVNPLTLAAAKVAGADHVYKIGGVQAVAGMAYGTETVMKVDKIVGPGNVFVTSAKMQVRDMAEIDFPAGPSEVLIIADDSCNARMAASDMIAQAEHDPNAVSVIVTTSEKLAADVKAEVLKQAEETLRTEIVNTSLANAAILVTDSMEECIKFSNEFAPEHLEIMVENDDEVLEGIEHAGSIFVGNYAPVPVGDYASGTNHVLPTAGYARIYSGLNLAHFMKSASIQRISKKGLETLKDSVIALAEKEGLQAHADSIRTRFE</sequence>
<evidence type="ECO:0000256" key="11">
    <source>
        <dbReference type="HAMAP-Rule" id="MF_01024"/>
    </source>
</evidence>
<evidence type="ECO:0000256" key="6">
    <source>
        <dbReference type="ARBA" id="ARBA00022723"/>
    </source>
</evidence>
<feature type="binding site" evidence="11 15">
    <location>
        <position position="260"/>
    </location>
    <ligand>
        <name>substrate</name>
    </ligand>
</feature>
<feature type="active site" description="Proton acceptor" evidence="11 13">
    <location>
        <position position="324"/>
    </location>
</feature>
<organism evidence="18 19">
    <name type="scientific">Methanolobus vulcani</name>
    <dbReference type="NCBI Taxonomy" id="38026"/>
    <lineage>
        <taxon>Archaea</taxon>
        <taxon>Methanobacteriati</taxon>
        <taxon>Methanobacteriota</taxon>
        <taxon>Stenosarchaea group</taxon>
        <taxon>Methanomicrobia</taxon>
        <taxon>Methanosarcinales</taxon>
        <taxon>Methanosarcinaceae</taxon>
        <taxon>Methanolobus</taxon>
    </lineage>
</organism>
<evidence type="ECO:0000256" key="15">
    <source>
        <dbReference type="PIRSR" id="PIRSR000099-3"/>
    </source>
</evidence>
<feature type="active site" description="Proton acceptor" evidence="11 13">
    <location>
        <position position="325"/>
    </location>
</feature>
<dbReference type="RefSeq" id="WP_091709830.1">
    <property type="nucleotide sequence ID" value="NZ_FNCA01000004.1"/>
</dbReference>
<gene>
    <name evidence="11" type="primary">hisD</name>
    <name evidence="18" type="ORF">SAMN04488589_1477</name>
</gene>
<dbReference type="Proteomes" id="UP000199259">
    <property type="component" value="Unassembled WGS sequence"/>
</dbReference>
<dbReference type="FunFam" id="3.40.50.1980:FF:000001">
    <property type="entry name" value="Histidinol dehydrogenase"/>
    <property type="match status" value="1"/>
</dbReference>
<comment type="pathway">
    <text evidence="2 11 12">Amino-acid biosynthesis; L-histidine biosynthesis; L-histidine from 5-phospho-alpha-D-ribose 1-diphosphate: step 9/9.</text>
</comment>
<dbReference type="InterPro" id="IPR022695">
    <property type="entry name" value="Histidinol_DH_monofunct"/>
</dbReference>
<feature type="binding site" evidence="11 16">
    <location>
        <position position="260"/>
    </location>
    <ligand>
        <name>Zn(2+)</name>
        <dbReference type="ChEBI" id="CHEBI:29105"/>
    </ligand>
</feature>
<keyword evidence="11 12" id="KW-0520">NAD</keyword>
<comment type="cofactor">
    <cofactor evidence="11 16">
        <name>Zn(2+)</name>
        <dbReference type="ChEBI" id="CHEBI:29105"/>
    </cofactor>
    <text evidence="11 16">Binds 1 zinc ion per subunit.</text>
</comment>
<evidence type="ECO:0000256" key="17">
    <source>
        <dbReference type="RuleBase" id="RU004175"/>
    </source>
</evidence>
<dbReference type="GO" id="GO:0005737">
    <property type="term" value="C:cytoplasm"/>
    <property type="evidence" value="ECO:0007669"/>
    <property type="project" value="TreeGrafter"/>
</dbReference>
<feature type="binding site" evidence="11 14">
    <location>
        <position position="212"/>
    </location>
    <ligand>
        <name>NAD(+)</name>
        <dbReference type="ChEBI" id="CHEBI:57540"/>
    </ligand>
</feature>
<name>A0A7Z7FCM3_9EURY</name>
<proteinExistence type="inferred from homology"/>
<evidence type="ECO:0000256" key="10">
    <source>
        <dbReference type="ARBA" id="ARBA00049489"/>
    </source>
</evidence>
<dbReference type="InterPro" id="IPR001692">
    <property type="entry name" value="Histidinol_DH_CS"/>
</dbReference>
<feature type="binding site" evidence="11 15">
    <location>
        <position position="358"/>
    </location>
    <ligand>
        <name>substrate</name>
    </ligand>
</feature>
<dbReference type="PRINTS" id="PR00083">
    <property type="entry name" value="HOLDHDRGNASE"/>
</dbReference>
<feature type="binding site" evidence="11 15">
    <location>
        <position position="325"/>
    </location>
    <ligand>
        <name>substrate</name>
    </ligand>
</feature>
<dbReference type="Pfam" id="PF00815">
    <property type="entry name" value="Histidinol_dh"/>
    <property type="match status" value="1"/>
</dbReference>
<evidence type="ECO:0000256" key="13">
    <source>
        <dbReference type="PIRSR" id="PIRSR000099-1"/>
    </source>
</evidence>
<evidence type="ECO:0000313" key="19">
    <source>
        <dbReference type="Proteomes" id="UP000199259"/>
    </source>
</evidence>
<evidence type="ECO:0000256" key="16">
    <source>
        <dbReference type="PIRSR" id="PIRSR000099-4"/>
    </source>
</evidence>
<dbReference type="EC" id="1.1.1.23" evidence="4 11"/>
<keyword evidence="6 11" id="KW-0479">Metal-binding</keyword>
<protein>
    <recommendedName>
        <fullName evidence="5 11">Histidinol dehydrogenase</fullName>
        <shortName evidence="11 12">HDH</shortName>
        <ecNumber evidence="4 11">1.1.1.23</ecNumber>
    </recommendedName>
</protein>
<keyword evidence="19" id="KW-1185">Reference proteome</keyword>
<dbReference type="GO" id="GO:0051287">
    <property type="term" value="F:NAD binding"/>
    <property type="evidence" value="ECO:0007669"/>
    <property type="project" value="InterPro"/>
</dbReference>
<keyword evidence="9 11" id="KW-0368">Histidine biosynthesis</keyword>
<dbReference type="PANTHER" id="PTHR21256:SF2">
    <property type="entry name" value="HISTIDINE BIOSYNTHESIS TRIFUNCTIONAL PROTEIN"/>
    <property type="match status" value="1"/>
</dbReference>
<feature type="binding site" evidence="11 16">
    <location>
        <position position="417"/>
    </location>
    <ligand>
        <name>Zn(2+)</name>
        <dbReference type="ChEBI" id="CHEBI:29105"/>
    </ligand>
</feature>
<dbReference type="PROSITE" id="PS00611">
    <property type="entry name" value="HISOL_DEHYDROGENASE"/>
    <property type="match status" value="1"/>
</dbReference>
<evidence type="ECO:0000256" key="12">
    <source>
        <dbReference type="PIRNR" id="PIRNR000099"/>
    </source>
</evidence>